<dbReference type="FunFam" id="3.10.100.10:FF:000010">
    <property type="entry name" value="C-type lectin domain family 3 member A"/>
    <property type="match status" value="1"/>
</dbReference>
<accession>A0AAD1RXI6</accession>
<dbReference type="InterPro" id="IPR016186">
    <property type="entry name" value="C-type_lectin-like/link_sf"/>
</dbReference>
<dbReference type="CDD" id="cd03596">
    <property type="entry name" value="CLECT_tetranectin_like"/>
    <property type="match status" value="1"/>
</dbReference>
<evidence type="ECO:0000256" key="1">
    <source>
        <dbReference type="ARBA" id="ARBA00022734"/>
    </source>
</evidence>
<dbReference type="PROSITE" id="PS50041">
    <property type="entry name" value="C_TYPE_LECTIN_2"/>
    <property type="match status" value="1"/>
</dbReference>
<proteinExistence type="predicted"/>
<protein>
    <submittedName>
        <fullName evidence="4">Tetranectin</fullName>
    </submittedName>
</protein>
<dbReference type="PROSITE" id="PS00615">
    <property type="entry name" value="C_TYPE_LECTIN_1"/>
    <property type="match status" value="1"/>
</dbReference>
<evidence type="ECO:0000313" key="4">
    <source>
        <dbReference type="EMBL" id="CAH2283203.1"/>
    </source>
</evidence>
<dbReference type="InterPro" id="IPR051663">
    <property type="entry name" value="CLec_Tetranectin-domain"/>
</dbReference>
<dbReference type="EMBL" id="OW240915">
    <property type="protein sequence ID" value="CAH2283203.1"/>
    <property type="molecule type" value="Genomic_DNA"/>
</dbReference>
<evidence type="ECO:0000313" key="5">
    <source>
        <dbReference type="Proteomes" id="UP001295444"/>
    </source>
</evidence>
<dbReference type="InterPro" id="IPR018378">
    <property type="entry name" value="C-type_lectin_CS"/>
</dbReference>
<dbReference type="GO" id="GO:0030246">
    <property type="term" value="F:carbohydrate binding"/>
    <property type="evidence" value="ECO:0007669"/>
    <property type="project" value="UniProtKB-KW"/>
</dbReference>
<gene>
    <name evidence="4" type="ORF">PECUL_23A002919</name>
</gene>
<feature type="domain" description="C-type lectin" evidence="3">
    <location>
        <begin position="168"/>
        <end position="289"/>
    </location>
</feature>
<dbReference type="InterPro" id="IPR001304">
    <property type="entry name" value="C-type_lectin-like"/>
</dbReference>
<evidence type="ECO:0000259" key="3">
    <source>
        <dbReference type="PROSITE" id="PS50041"/>
    </source>
</evidence>
<evidence type="ECO:0000256" key="2">
    <source>
        <dbReference type="ARBA" id="ARBA00023157"/>
    </source>
</evidence>
<keyword evidence="5" id="KW-1185">Reference proteome</keyword>
<organism evidence="4 5">
    <name type="scientific">Pelobates cultripes</name>
    <name type="common">Western spadefoot toad</name>
    <dbReference type="NCBI Taxonomy" id="61616"/>
    <lineage>
        <taxon>Eukaryota</taxon>
        <taxon>Metazoa</taxon>
        <taxon>Chordata</taxon>
        <taxon>Craniata</taxon>
        <taxon>Vertebrata</taxon>
        <taxon>Euteleostomi</taxon>
        <taxon>Amphibia</taxon>
        <taxon>Batrachia</taxon>
        <taxon>Anura</taxon>
        <taxon>Pelobatoidea</taxon>
        <taxon>Pelobatidae</taxon>
        <taxon>Pelobates</taxon>
    </lineage>
</organism>
<name>A0AAD1RXI6_PELCU</name>
<dbReference type="AlphaFoldDB" id="A0AAD1RXI6"/>
<reference evidence="4" key="1">
    <citation type="submission" date="2022-03" db="EMBL/GenBank/DDBJ databases">
        <authorList>
            <person name="Alioto T."/>
            <person name="Alioto T."/>
            <person name="Gomez Garrido J."/>
        </authorList>
    </citation>
    <scope>NUCLEOTIDE SEQUENCE</scope>
</reference>
<dbReference type="Pfam" id="PF00059">
    <property type="entry name" value="Lectin_C"/>
    <property type="match status" value="1"/>
</dbReference>
<dbReference type="InterPro" id="IPR016187">
    <property type="entry name" value="CTDL_fold"/>
</dbReference>
<keyword evidence="2" id="KW-1015">Disulfide bond</keyword>
<dbReference type="Proteomes" id="UP001295444">
    <property type="component" value="Chromosome 04"/>
</dbReference>
<dbReference type="GO" id="GO:0005615">
    <property type="term" value="C:extracellular space"/>
    <property type="evidence" value="ECO:0007669"/>
    <property type="project" value="TreeGrafter"/>
</dbReference>
<dbReference type="SMART" id="SM00034">
    <property type="entry name" value="CLECT"/>
    <property type="match status" value="1"/>
</dbReference>
<dbReference type="SUPFAM" id="SSF56436">
    <property type="entry name" value="C-type lectin-like"/>
    <property type="match status" value="1"/>
</dbReference>
<dbReference type="PANTHER" id="PTHR22799">
    <property type="entry name" value="TETRANECTIN-RELATED"/>
    <property type="match status" value="1"/>
</dbReference>
<dbReference type="PANTHER" id="PTHR22799:SF3">
    <property type="entry name" value="TETRANECTIN"/>
    <property type="match status" value="1"/>
</dbReference>
<sequence length="293" mass="33251">MERIQSGAGTQSATDRNLQFLNIVASCAEEGKCGTIYCTNTYFDHACCCHSLSLRFWEKAFFGIWKEFACHLFFIIGVLKKVQEFFELQRAGCTMAYKAVCLFLCVFCFVQITFQQNGKKQRQSSKAEVVSMKMFEELKKEIQNIREELDLLKEQQSLQTLCLKGMKTHNKCLLSFSEPKMYHQASDVCIAQGGTLSTPDNGDENDDLYDYVRKSIGPNAEIWIGINDMAKEGNWVDMTGTSITFKHWETEITKQPDGGKQENCASLSAIAIGKWSDKNCKVELPFVCQFTIV</sequence>
<dbReference type="Gene3D" id="3.10.100.10">
    <property type="entry name" value="Mannose-Binding Protein A, subunit A"/>
    <property type="match status" value="1"/>
</dbReference>
<dbReference type="PROSITE" id="PS51257">
    <property type="entry name" value="PROKAR_LIPOPROTEIN"/>
    <property type="match status" value="1"/>
</dbReference>
<keyword evidence="1" id="KW-0430">Lectin</keyword>
<dbReference type="GO" id="GO:0030282">
    <property type="term" value="P:bone mineralization"/>
    <property type="evidence" value="ECO:0007669"/>
    <property type="project" value="TreeGrafter"/>
</dbReference>
<dbReference type="PRINTS" id="PR01504">
    <property type="entry name" value="PNCREATITSAP"/>
</dbReference>